<accession>A0ABX8J0S7</accession>
<dbReference type="Pfam" id="PF04545">
    <property type="entry name" value="Sigma70_r4"/>
    <property type="match status" value="1"/>
</dbReference>
<dbReference type="RefSeq" id="WP_216798655.1">
    <property type="nucleotide sequence ID" value="NZ_CP076723.1"/>
</dbReference>
<dbReference type="Proteomes" id="UP000683557">
    <property type="component" value="Chromosome"/>
</dbReference>
<dbReference type="InterPro" id="IPR007630">
    <property type="entry name" value="RNA_pol_sigma70_r4"/>
</dbReference>
<evidence type="ECO:0000256" key="1">
    <source>
        <dbReference type="SAM" id="MobiDB-lite"/>
    </source>
</evidence>
<sequence length="895" mass="100088">MDRDAPFTWTGPGSLCLSGADVERLRAVAIFQEDSSYLLLSCSIGYLLQAGLSDSALSSMIRALGYPGGAWPVTSVCNATDSSLYTGLPSGLLDPLVVLEFPFPDLLDEPTGRGEGVPWGDIAKITERKVFAKFGLCPTAFRAINYLWQLRERAEWIAKSADAGLPTTAYGAFQDVLDRYLHFAVVGKDPKEIERCRRVLLGRLRLFDGCKWTLTKVGEGLGVSRERVRQMESMLLAKLKKPATLQHLNYFWHLLDRLLECRGGAAYIHDLALAMQRVHDWNSPPADEALASVMEFSPRYRVEWSPPIRVALSTSCCVNCAIGAGGLSRATETAEGRKLPPDAALQALLIACREERCPKLQKISSFTPAMLHFLADSSADLGFSVADNYLEWRREERVPSKNEILDKILHDAGDAGIHFKKVQRRLSLMVPDEPASPQLVYYWLSHLPGAVLWGRGIFKHRDLLQIPHELVNEIQRDVIERLCSDEIPFLCMSGKIFEHYAPQLLTKGVPTPFALYSCMRIVGSDTLSFEKYPFVSMKDAPRPRPSILSVLEQFLFQRVVVTREQLWDFAVLKLGLPGQQILSNNLSNIPKHLRVGALRMHLSNVPALYQKLDAIADSLPKLHRRGRSLEQRLYARNRAVCEAMGVMKPRHLVCLIDHFFPGRIEWEPVPQPQSAAPKRQPRPASRPSQPRPRSQGNLLLNYLEEQGKPCRTKELARFGSNGLLAVLKGRTWALWHSKDALIARSCLKWNEEQQAAIEELALRHLEKRGRFGNPYGLCSELFRDIGAELPALPSPLHWTPVLLHDLLGAGIKFHALGRQRDVFVAKNNPHGLSTLDDLIHHVLKVDYGGTAPRTAFIAAVRERGLSSVKIPQCLKGHDSRIIVEGDIVRAAVSDV</sequence>
<evidence type="ECO:0000313" key="4">
    <source>
        <dbReference type="Proteomes" id="UP000683557"/>
    </source>
</evidence>
<name>A0ABX8J0S7_9BACT</name>
<dbReference type="EMBL" id="CP076723">
    <property type="protein sequence ID" value="QWV91825.1"/>
    <property type="molecule type" value="Genomic_DNA"/>
</dbReference>
<feature type="domain" description="RNA polymerase sigma-70 region 4" evidence="2">
    <location>
        <begin position="195"/>
        <end position="241"/>
    </location>
</feature>
<keyword evidence="4" id="KW-1185">Reference proteome</keyword>
<reference evidence="3 4" key="1">
    <citation type="submission" date="2021-06" db="EMBL/GenBank/DDBJ databases">
        <title>Gemonas diversity in paddy soil.</title>
        <authorList>
            <person name="Liu G."/>
        </authorList>
    </citation>
    <scope>NUCLEOTIDE SEQUENCE [LARGE SCALE GENOMIC DNA]</scope>
    <source>
        <strain evidence="3 4">RG10</strain>
    </source>
</reference>
<evidence type="ECO:0000259" key="2">
    <source>
        <dbReference type="Pfam" id="PF04545"/>
    </source>
</evidence>
<gene>
    <name evidence="3" type="ORF">KP004_11335</name>
</gene>
<organism evidence="3 4">
    <name type="scientific">Geomonas oryzisoli</name>
    <dbReference type="NCBI Taxonomy" id="2847992"/>
    <lineage>
        <taxon>Bacteria</taxon>
        <taxon>Pseudomonadati</taxon>
        <taxon>Thermodesulfobacteriota</taxon>
        <taxon>Desulfuromonadia</taxon>
        <taxon>Geobacterales</taxon>
        <taxon>Geobacteraceae</taxon>
        <taxon>Geomonas</taxon>
    </lineage>
</organism>
<proteinExistence type="predicted"/>
<feature type="region of interest" description="Disordered" evidence="1">
    <location>
        <begin position="668"/>
        <end position="695"/>
    </location>
</feature>
<evidence type="ECO:0000313" key="3">
    <source>
        <dbReference type="EMBL" id="QWV91825.1"/>
    </source>
</evidence>
<protein>
    <recommendedName>
        <fullName evidence="2">RNA polymerase sigma-70 region 4 domain-containing protein</fullName>
    </recommendedName>
</protein>
<feature type="compositionally biased region" description="Low complexity" evidence="1">
    <location>
        <begin position="672"/>
        <end position="695"/>
    </location>
</feature>